<comment type="caution">
    <text evidence="3">The sequence shown here is derived from an EMBL/GenBank/DDBJ whole genome shotgun (WGS) entry which is preliminary data.</text>
</comment>
<dbReference type="PANTHER" id="PTHR21513:SF2">
    <property type="entry name" value="MAJOR SPERM PROTEIN"/>
    <property type="match status" value="1"/>
</dbReference>
<keyword evidence="4" id="KW-1185">Reference proteome</keyword>
<comment type="function">
    <text evidence="1">Central component in molecular interactions underlying sperm crawling. Forms an extensive filament system that extends from sperm villipoda, along the leading edge of the pseudopod.</text>
</comment>
<dbReference type="EMBL" id="CANHGI010000001">
    <property type="protein sequence ID" value="CAI5437475.1"/>
    <property type="molecule type" value="Genomic_DNA"/>
</dbReference>
<name>A0A9P1I3U0_9PELO</name>
<dbReference type="AlphaFoldDB" id="A0A9P1I3U0"/>
<feature type="domain" description="MSP" evidence="2">
    <location>
        <begin position="24"/>
        <end position="149"/>
    </location>
</feature>
<keyword evidence="1" id="KW-0963">Cytoplasm</keyword>
<dbReference type="PROSITE" id="PS50202">
    <property type="entry name" value="MSP"/>
    <property type="match status" value="1"/>
</dbReference>
<organism evidence="3 4">
    <name type="scientific">Caenorhabditis angaria</name>
    <dbReference type="NCBI Taxonomy" id="860376"/>
    <lineage>
        <taxon>Eukaryota</taxon>
        <taxon>Metazoa</taxon>
        <taxon>Ecdysozoa</taxon>
        <taxon>Nematoda</taxon>
        <taxon>Chromadorea</taxon>
        <taxon>Rhabditida</taxon>
        <taxon>Rhabditina</taxon>
        <taxon>Rhabditomorpha</taxon>
        <taxon>Rhabditoidea</taxon>
        <taxon>Rhabditidae</taxon>
        <taxon>Peloderinae</taxon>
        <taxon>Caenorhabditis</taxon>
    </lineage>
</organism>
<gene>
    <name evidence="3" type="ORF">CAMP_LOCUS112</name>
</gene>
<evidence type="ECO:0000313" key="4">
    <source>
        <dbReference type="Proteomes" id="UP001152747"/>
    </source>
</evidence>
<protein>
    <recommendedName>
        <fullName evidence="1">Major sperm protein</fullName>
    </recommendedName>
</protein>
<proteinExistence type="predicted"/>
<sequence length="149" mass="16725">MTSTQTREVPLGGIKDLVDAGPSIIANKPTEPPSKLGLSAKQITFVCKDDKKPVAMTIKIFNPTNEVFSFKVRCTSSEYFRVQPPIGTLPPKTSKELSLWYNNAGKALELNNKHYFAFYHYKGDCKESREVLNGKVEGVRRLPAIFEMK</sequence>
<dbReference type="OrthoDB" id="5915816at2759"/>
<evidence type="ECO:0000259" key="2">
    <source>
        <dbReference type="PROSITE" id="PS50202"/>
    </source>
</evidence>
<keyword evidence="1" id="KW-0206">Cytoskeleton</keyword>
<evidence type="ECO:0000256" key="1">
    <source>
        <dbReference type="RuleBase" id="RU003425"/>
    </source>
</evidence>
<dbReference type="InterPro" id="IPR008962">
    <property type="entry name" value="PapD-like_sf"/>
</dbReference>
<dbReference type="PANTHER" id="PTHR21513">
    <property type="entry name" value="MAJOR SPERM PROTEIN"/>
    <property type="match status" value="1"/>
</dbReference>
<dbReference type="Proteomes" id="UP001152747">
    <property type="component" value="Unassembled WGS sequence"/>
</dbReference>
<evidence type="ECO:0000313" key="3">
    <source>
        <dbReference type="EMBL" id="CAI5437475.1"/>
    </source>
</evidence>
<dbReference type="Gene3D" id="2.60.40.10">
    <property type="entry name" value="Immunoglobulins"/>
    <property type="match status" value="1"/>
</dbReference>
<dbReference type="InterPro" id="IPR000535">
    <property type="entry name" value="MSP_dom"/>
</dbReference>
<dbReference type="SUPFAM" id="SSF49354">
    <property type="entry name" value="PapD-like"/>
    <property type="match status" value="1"/>
</dbReference>
<dbReference type="Pfam" id="PF00635">
    <property type="entry name" value="Motile_Sperm"/>
    <property type="match status" value="1"/>
</dbReference>
<dbReference type="InterPro" id="IPR013783">
    <property type="entry name" value="Ig-like_fold"/>
</dbReference>
<reference evidence="3" key="1">
    <citation type="submission" date="2022-11" db="EMBL/GenBank/DDBJ databases">
        <authorList>
            <person name="Kikuchi T."/>
        </authorList>
    </citation>
    <scope>NUCLEOTIDE SEQUENCE</scope>
    <source>
        <strain evidence="3">PS1010</strain>
    </source>
</reference>
<accession>A0A9P1I3U0</accession>